<feature type="binding site" evidence="13 18">
    <location>
        <position position="361"/>
    </location>
    <ligand>
        <name>Zn(2+)</name>
        <dbReference type="ChEBI" id="CHEBI:29105"/>
    </ligand>
</feature>
<dbReference type="InterPro" id="IPR012131">
    <property type="entry name" value="Hstdl_DH"/>
</dbReference>
<keyword evidence="8 13" id="KW-0862">Zinc</keyword>
<dbReference type="HAMAP" id="MF_01024">
    <property type="entry name" value="HisD"/>
    <property type="match status" value="1"/>
</dbReference>
<dbReference type="InterPro" id="IPR001692">
    <property type="entry name" value="Histidinol_DH_CS"/>
</dbReference>
<dbReference type="InterPro" id="IPR016161">
    <property type="entry name" value="Ald_DH/histidinol_DH"/>
</dbReference>
<comment type="cofactor">
    <cofactor evidence="13 18">
        <name>Zn(2+)</name>
        <dbReference type="ChEBI" id="CHEBI:29105"/>
    </cofactor>
    <text evidence="13 18">Binds 1 zinc ion per subunit.</text>
</comment>
<dbReference type="EC" id="1.1.1.23" evidence="4 13"/>
<protein>
    <recommendedName>
        <fullName evidence="5 13">Histidinol dehydrogenase</fullName>
        <shortName evidence="13 14">HDH</shortName>
        <ecNumber evidence="4 13">1.1.1.23</ecNumber>
    </recommendedName>
</protein>
<dbReference type="InterPro" id="IPR022695">
    <property type="entry name" value="Histidinol_DH_monofunct"/>
</dbReference>
<gene>
    <name evidence="13" type="primary">hisD</name>
    <name evidence="20" type="ORF">BKD89_03670</name>
</gene>
<name>A0A3G3IGA3_9ARCH</name>
<evidence type="ECO:0000256" key="15">
    <source>
        <dbReference type="PIRSR" id="PIRSR000099-1"/>
    </source>
</evidence>
<feature type="active site" description="Proton acceptor" evidence="13 15">
    <location>
        <position position="328"/>
    </location>
</feature>
<evidence type="ECO:0000256" key="9">
    <source>
        <dbReference type="ARBA" id="ARBA00023002"/>
    </source>
</evidence>
<dbReference type="AlphaFoldDB" id="A0A3G3IGA3"/>
<dbReference type="GeneID" id="41321537"/>
<evidence type="ECO:0000256" key="12">
    <source>
        <dbReference type="ARBA" id="ARBA00049489"/>
    </source>
</evidence>
<feature type="binding site" evidence="13 17">
    <location>
        <position position="328"/>
    </location>
    <ligand>
        <name>substrate</name>
    </ligand>
</feature>
<proteinExistence type="inferred from homology"/>
<feature type="binding site" evidence="13 16">
    <location>
        <position position="215"/>
    </location>
    <ligand>
        <name>NAD(+)</name>
        <dbReference type="ChEBI" id="CHEBI:57540"/>
    </ligand>
</feature>
<organism evidence="20 21">
    <name type="scientific">Methanomethylophilus alvi</name>
    <dbReference type="NCBI Taxonomy" id="1291540"/>
    <lineage>
        <taxon>Archaea</taxon>
        <taxon>Methanobacteriati</taxon>
        <taxon>Thermoplasmatota</taxon>
        <taxon>Thermoplasmata</taxon>
        <taxon>Methanomassiliicoccales</taxon>
        <taxon>Methanomethylophilaceae</taxon>
        <taxon>Methanomethylophilus</taxon>
    </lineage>
</organism>
<dbReference type="UniPathway" id="UPA00031">
    <property type="reaction ID" value="UER00014"/>
</dbReference>
<feature type="binding site" evidence="13 18">
    <location>
        <position position="263"/>
    </location>
    <ligand>
        <name>Zn(2+)</name>
        <dbReference type="ChEBI" id="CHEBI:29105"/>
    </ligand>
</feature>
<feature type="binding site" evidence="13 17">
    <location>
        <position position="420"/>
    </location>
    <ligand>
        <name>substrate</name>
    </ligand>
</feature>
<dbReference type="Gene3D" id="3.40.50.1980">
    <property type="entry name" value="Nitrogenase molybdenum iron protein domain"/>
    <property type="match status" value="2"/>
</dbReference>
<dbReference type="PANTHER" id="PTHR21256:SF2">
    <property type="entry name" value="HISTIDINE BIOSYNTHESIS TRIFUNCTIONAL PROTEIN"/>
    <property type="match status" value="1"/>
</dbReference>
<feature type="binding site" evidence="13 17">
    <location>
        <position position="260"/>
    </location>
    <ligand>
        <name>substrate</name>
    </ligand>
</feature>
<feature type="binding site" evidence="13 17">
    <location>
        <position position="263"/>
    </location>
    <ligand>
        <name>substrate</name>
    </ligand>
</feature>
<evidence type="ECO:0000256" key="1">
    <source>
        <dbReference type="ARBA" id="ARBA00003850"/>
    </source>
</evidence>
<evidence type="ECO:0000256" key="2">
    <source>
        <dbReference type="ARBA" id="ARBA00004940"/>
    </source>
</evidence>
<dbReference type="FunFam" id="3.40.50.1980:FF:000001">
    <property type="entry name" value="Histidinol dehydrogenase"/>
    <property type="match status" value="1"/>
</dbReference>
<evidence type="ECO:0000256" key="6">
    <source>
        <dbReference type="ARBA" id="ARBA00022605"/>
    </source>
</evidence>
<comment type="function">
    <text evidence="1 13 14">Catalyzes the sequential NAD-dependent oxidations of L-histidinol to L-histidinaldehyde and then to L-histidine.</text>
</comment>
<keyword evidence="9 13" id="KW-0560">Oxidoreductase</keyword>
<feature type="active site" description="Proton acceptor" evidence="13 15">
    <location>
        <position position="327"/>
    </location>
</feature>
<dbReference type="NCBIfam" id="TIGR00069">
    <property type="entry name" value="hisD"/>
    <property type="match status" value="1"/>
</dbReference>
<evidence type="ECO:0000256" key="16">
    <source>
        <dbReference type="PIRSR" id="PIRSR000099-2"/>
    </source>
</evidence>
<dbReference type="EMBL" id="CP017686">
    <property type="protein sequence ID" value="AYQ54903.1"/>
    <property type="molecule type" value="Genomic_DNA"/>
</dbReference>
<comment type="catalytic activity">
    <reaction evidence="12 13 14">
        <text>L-histidinol + 2 NAD(+) + H2O = L-histidine + 2 NADH + 3 H(+)</text>
        <dbReference type="Rhea" id="RHEA:20641"/>
        <dbReference type="ChEBI" id="CHEBI:15377"/>
        <dbReference type="ChEBI" id="CHEBI:15378"/>
        <dbReference type="ChEBI" id="CHEBI:57540"/>
        <dbReference type="ChEBI" id="CHEBI:57595"/>
        <dbReference type="ChEBI" id="CHEBI:57699"/>
        <dbReference type="ChEBI" id="CHEBI:57945"/>
        <dbReference type="EC" id="1.1.1.23"/>
    </reaction>
</comment>
<dbReference type="FunFam" id="3.40.50.1980:FF:000026">
    <property type="entry name" value="Histidinol dehydrogenase"/>
    <property type="match status" value="1"/>
</dbReference>
<dbReference type="OMA" id="YIAGPNH"/>
<dbReference type="PROSITE" id="PS00611">
    <property type="entry name" value="HISOL_DEHYDROGENASE"/>
    <property type="match status" value="1"/>
</dbReference>
<feature type="binding site" evidence="13 17">
    <location>
        <position position="415"/>
    </location>
    <ligand>
        <name>substrate</name>
    </ligand>
</feature>
<feature type="binding site" evidence="13 16">
    <location>
        <position position="134"/>
    </location>
    <ligand>
        <name>NAD(+)</name>
        <dbReference type="ChEBI" id="CHEBI:57540"/>
    </ligand>
</feature>
<feature type="binding site" evidence="13 16">
    <location>
        <position position="192"/>
    </location>
    <ligand>
        <name>NAD(+)</name>
        <dbReference type="ChEBI" id="CHEBI:57540"/>
    </ligand>
</feature>
<dbReference type="Pfam" id="PF00815">
    <property type="entry name" value="Histidinol_dh"/>
    <property type="match status" value="1"/>
</dbReference>
<feature type="binding site" evidence="13 17">
    <location>
        <position position="361"/>
    </location>
    <ligand>
        <name>substrate</name>
    </ligand>
</feature>
<dbReference type="SUPFAM" id="SSF53720">
    <property type="entry name" value="ALDH-like"/>
    <property type="match status" value="1"/>
</dbReference>
<keyword evidence="11 13" id="KW-0368">Histidine biosynthesis</keyword>
<dbReference type="GO" id="GO:0008270">
    <property type="term" value="F:zinc ion binding"/>
    <property type="evidence" value="ECO:0007669"/>
    <property type="project" value="UniProtKB-UniRule"/>
</dbReference>
<keyword evidence="10 13" id="KW-0520">NAD</keyword>
<comment type="pathway">
    <text evidence="2 13 14">Amino-acid biosynthesis; L-histidine biosynthesis; L-histidine from 5-phospho-alpha-D-ribose 1-diphosphate: step 9/9.</text>
</comment>
<keyword evidence="7 13" id="KW-0479">Metal-binding</keyword>
<evidence type="ECO:0000256" key="7">
    <source>
        <dbReference type="ARBA" id="ARBA00022723"/>
    </source>
</evidence>
<dbReference type="PIRSF" id="PIRSF000099">
    <property type="entry name" value="Histidinol_dh"/>
    <property type="match status" value="1"/>
</dbReference>
<dbReference type="FunFam" id="1.20.5.1300:FF:000001">
    <property type="entry name" value="Histidine biosynthesis trifunctional protein"/>
    <property type="match status" value="1"/>
</dbReference>
<dbReference type="GO" id="GO:0004399">
    <property type="term" value="F:histidinol dehydrogenase activity"/>
    <property type="evidence" value="ECO:0007669"/>
    <property type="project" value="UniProtKB-UniRule"/>
</dbReference>
<feature type="binding site" evidence="13 18">
    <location>
        <position position="420"/>
    </location>
    <ligand>
        <name>Zn(2+)</name>
        <dbReference type="ChEBI" id="CHEBI:29105"/>
    </ligand>
</feature>
<evidence type="ECO:0000256" key="14">
    <source>
        <dbReference type="PIRNR" id="PIRNR000099"/>
    </source>
</evidence>
<feature type="binding site" evidence="13 17">
    <location>
        <position position="238"/>
    </location>
    <ligand>
        <name>substrate</name>
    </ligand>
</feature>
<evidence type="ECO:0000256" key="4">
    <source>
        <dbReference type="ARBA" id="ARBA00012965"/>
    </source>
</evidence>
<dbReference type="Proteomes" id="UP000273278">
    <property type="component" value="Chromosome"/>
</dbReference>
<evidence type="ECO:0000256" key="18">
    <source>
        <dbReference type="PIRSR" id="PIRSR000099-4"/>
    </source>
</evidence>
<keyword evidence="6 13" id="KW-0028">Amino-acid biosynthesis</keyword>
<evidence type="ECO:0000256" key="3">
    <source>
        <dbReference type="ARBA" id="ARBA00010178"/>
    </source>
</evidence>
<feature type="binding site" evidence="13 18">
    <location>
        <position position="260"/>
    </location>
    <ligand>
        <name>Zn(2+)</name>
        <dbReference type="ChEBI" id="CHEBI:29105"/>
    </ligand>
</feature>
<evidence type="ECO:0000313" key="21">
    <source>
        <dbReference type="Proteomes" id="UP000273278"/>
    </source>
</evidence>
<evidence type="ECO:0000256" key="10">
    <source>
        <dbReference type="ARBA" id="ARBA00023027"/>
    </source>
</evidence>
<comment type="similarity">
    <text evidence="3 13 14 19">Belongs to the histidinol dehydrogenase family.</text>
</comment>
<dbReference type="PANTHER" id="PTHR21256">
    <property type="entry name" value="HISTIDINOL DEHYDROGENASE HDH"/>
    <property type="match status" value="1"/>
</dbReference>
<evidence type="ECO:0000256" key="8">
    <source>
        <dbReference type="ARBA" id="ARBA00022833"/>
    </source>
</evidence>
<evidence type="ECO:0000256" key="5">
    <source>
        <dbReference type="ARBA" id="ARBA00016531"/>
    </source>
</evidence>
<dbReference type="GO" id="GO:0000105">
    <property type="term" value="P:L-histidine biosynthetic process"/>
    <property type="evidence" value="ECO:0007669"/>
    <property type="project" value="UniProtKB-UniRule"/>
</dbReference>
<evidence type="ECO:0000256" key="13">
    <source>
        <dbReference type="HAMAP-Rule" id="MF_01024"/>
    </source>
</evidence>
<reference evidence="20 21" key="1">
    <citation type="submission" date="2016-10" db="EMBL/GenBank/DDBJ databases">
        <title>Complete genome of the TMA-utilizing, human hosted archaeon Methanomethylophilus alvus Gen. nov, sp. nov., strain Mx-05, derived from a pure culture.</title>
        <authorList>
            <person name="Brugere J.-F."/>
            <person name="Ben Hania W."/>
            <person name="Chaudhary P.P."/>
            <person name="Gaci N."/>
            <person name="Borrel G."/>
            <person name="Cao Van Tuat L."/>
            <person name="Fardeau M.-L."/>
            <person name="Harris H.M.B."/>
            <person name="O'Toole P.W."/>
            <person name="Ollivier B."/>
        </authorList>
    </citation>
    <scope>NUCLEOTIDE SEQUENCE [LARGE SCALE GENOMIC DNA]</scope>
    <source>
        <strain evidence="20 21">Mx-05</strain>
    </source>
</reference>
<dbReference type="PRINTS" id="PR00083">
    <property type="entry name" value="HOLDHDRGNASE"/>
</dbReference>
<dbReference type="CDD" id="cd06572">
    <property type="entry name" value="Histidinol_dh"/>
    <property type="match status" value="1"/>
</dbReference>
<evidence type="ECO:0000313" key="20">
    <source>
        <dbReference type="EMBL" id="AYQ54903.1"/>
    </source>
</evidence>
<dbReference type="RefSeq" id="WP_015504633.1">
    <property type="nucleotide sequence ID" value="NZ_CAYARL010000007.1"/>
</dbReference>
<evidence type="ECO:0000256" key="19">
    <source>
        <dbReference type="RuleBase" id="RU004175"/>
    </source>
</evidence>
<accession>A0A3G3IGA3</accession>
<dbReference type="GO" id="GO:0005737">
    <property type="term" value="C:cytoplasm"/>
    <property type="evidence" value="ECO:0007669"/>
    <property type="project" value="TreeGrafter"/>
</dbReference>
<evidence type="ECO:0000256" key="11">
    <source>
        <dbReference type="ARBA" id="ARBA00023102"/>
    </source>
</evidence>
<evidence type="ECO:0000256" key="17">
    <source>
        <dbReference type="PIRSR" id="PIRSR000099-3"/>
    </source>
</evidence>
<sequence length="429" mass="46424">MAKAANDQEFVEPEKWKEIDEEYWIQNRMSKTDEVKETVEGIIEQVRKDGDKALRELTKKFDKVDVERFAVSREEIEAAYEEVDQEVVDELENAAFNIQRFHRMQLPPDMWTTEVEPGITLGVKSTPLNRVGCYIPGGLASYPSTALMTVVAAKTAGVDEVICCTPGQINPAVLVALDIAGCDEIYRVGGAQAIAAMALGTESIEKVQKIVGPGNRFVTEAKILLQDIVGIDFPAGPSEAAVLADSSAVPEFVAADLVAQGEHGPSSAFVLVTDDPSLPDKVWEQMMIQLKDEPRRDIIAQSMKNSGYIVAKDMELAIEIMNGVAPEHLCIEVKDPMDVLSKIRNAGSIFVGPYTPIAAGDYASGTNHVLPTSGYATMCSGLTVSMFRKTSTVQMLTKEGLAALAPTINTLAGVEGLHAHANSVKIRNA</sequence>
<dbReference type="Gene3D" id="1.20.5.1300">
    <property type="match status" value="1"/>
</dbReference>
<dbReference type="GO" id="GO:0051287">
    <property type="term" value="F:NAD binding"/>
    <property type="evidence" value="ECO:0007669"/>
    <property type="project" value="InterPro"/>
</dbReference>